<feature type="non-terminal residue" evidence="1">
    <location>
        <position position="223"/>
    </location>
</feature>
<protein>
    <submittedName>
        <fullName evidence="1">Uncharacterized protein</fullName>
    </submittedName>
</protein>
<comment type="caution">
    <text evidence="1">The sequence shown here is derived from an EMBL/GenBank/DDBJ whole genome shotgun (WGS) entry which is preliminary data.</text>
</comment>
<accession>A0A1X2HYC1</accession>
<sequence>STKTDLSTTTLSNKRLSPKDKADIKMMYDGLIESKMWKLSTGKMVEKSMMDLAMKCDYEHPCHSLILDPEDRLWEEYFTMDELEEIAAYNAPIIPTPPYEFEQYLSLLQQASTAKECHQLALKESFDWDNEGPCAWIQSTICHISRLFIKGINFQQVSETDLLLRPFHFLSSVFDDSPVDADYGELASNATKAAMNKKRCIDSTGDKVDIIYRSKGVELGCVE</sequence>
<proteinExistence type="predicted"/>
<gene>
    <name evidence="1" type="ORF">BCR42DRAFT_301073</name>
</gene>
<evidence type="ECO:0000313" key="2">
    <source>
        <dbReference type="Proteomes" id="UP000193560"/>
    </source>
</evidence>
<reference evidence="1 2" key="1">
    <citation type="submission" date="2016-07" db="EMBL/GenBank/DDBJ databases">
        <title>Pervasive Adenine N6-methylation of Active Genes in Fungi.</title>
        <authorList>
            <consortium name="DOE Joint Genome Institute"/>
            <person name="Mondo S.J."/>
            <person name="Dannebaum R.O."/>
            <person name="Kuo R.C."/>
            <person name="Labutti K."/>
            <person name="Haridas S."/>
            <person name="Kuo A."/>
            <person name="Salamov A."/>
            <person name="Ahrendt S.R."/>
            <person name="Lipzen A."/>
            <person name="Sullivan W."/>
            <person name="Andreopoulos W.B."/>
            <person name="Clum A."/>
            <person name="Lindquist E."/>
            <person name="Daum C."/>
            <person name="Ramamoorthy G.K."/>
            <person name="Gryganskyi A."/>
            <person name="Culley D."/>
            <person name="Magnuson J.K."/>
            <person name="James T.Y."/>
            <person name="O'Malley M.A."/>
            <person name="Stajich J.E."/>
            <person name="Spatafora J.W."/>
            <person name="Visel A."/>
            <person name="Grigoriev I.V."/>
        </authorList>
    </citation>
    <scope>NUCLEOTIDE SEQUENCE [LARGE SCALE GENOMIC DNA]</scope>
    <source>
        <strain evidence="1 2">NRRL 1336</strain>
    </source>
</reference>
<dbReference type="AlphaFoldDB" id="A0A1X2HYC1"/>
<dbReference type="OrthoDB" id="2278533at2759"/>
<evidence type="ECO:0000313" key="1">
    <source>
        <dbReference type="EMBL" id="ORZ05280.1"/>
    </source>
</evidence>
<feature type="non-terminal residue" evidence="1">
    <location>
        <position position="1"/>
    </location>
</feature>
<keyword evidence="2" id="KW-1185">Reference proteome</keyword>
<dbReference type="EMBL" id="MCGE01000045">
    <property type="protein sequence ID" value="ORZ05280.1"/>
    <property type="molecule type" value="Genomic_DNA"/>
</dbReference>
<dbReference type="Proteomes" id="UP000193560">
    <property type="component" value="Unassembled WGS sequence"/>
</dbReference>
<organism evidence="1 2">
    <name type="scientific">Absidia repens</name>
    <dbReference type="NCBI Taxonomy" id="90262"/>
    <lineage>
        <taxon>Eukaryota</taxon>
        <taxon>Fungi</taxon>
        <taxon>Fungi incertae sedis</taxon>
        <taxon>Mucoromycota</taxon>
        <taxon>Mucoromycotina</taxon>
        <taxon>Mucoromycetes</taxon>
        <taxon>Mucorales</taxon>
        <taxon>Cunninghamellaceae</taxon>
        <taxon>Absidia</taxon>
    </lineage>
</organism>
<name>A0A1X2HYC1_9FUNG</name>